<dbReference type="InterPro" id="IPR036864">
    <property type="entry name" value="Zn2-C6_fun-type_DNA-bd_sf"/>
</dbReference>
<gene>
    <name evidence="8" type="ORF">AJ80_07361</name>
</gene>
<dbReference type="GO" id="GO:0005634">
    <property type="term" value="C:nucleus"/>
    <property type="evidence" value="ECO:0007669"/>
    <property type="project" value="UniProtKB-SubCell"/>
</dbReference>
<feature type="region of interest" description="Disordered" evidence="6">
    <location>
        <begin position="157"/>
        <end position="197"/>
    </location>
</feature>
<feature type="compositionally biased region" description="Basic and acidic residues" evidence="6">
    <location>
        <begin position="234"/>
        <end position="243"/>
    </location>
</feature>
<dbReference type="STRING" id="1447883.A0A2B7XPD8"/>
<dbReference type="PANTHER" id="PTHR37534:SF49">
    <property type="entry name" value="LYSINE BIOSYNTHESIS REGULATORY PROTEIN LYS14"/>
    <property type="match status" value="1"/>
</dbReference>
<evidence type="ECO:0000313" key="8">
    <source>
        <dbReference type="EMBL" id="PGH10810.1"/>
    </source>
</evidence>
<dbReference type="Pfam" id="PF00172">
    <property type="entry name" value="Zn_clus"/>
    <property type="match status" value="1"/>
</dbReference>
<keyword evidence="5" id="KW-0539">Nucleus</keyword>
<evidence type="ECO:0000256" key="1">
    <source>
        <dbReference type="ARBA" id="ARBA00004123"/>
    </source>
</evidence>
<dbReference type="GO" id="GO:0045944">
    <property type="term" value="P:positive regulation of transcription by RNA polymerase II"/>
    <property type="evidence" value="ECO:0007669"/>
    <property type="project" value="TreeGrafter"/>
</dbReference>
<feature type="region of interest" description="Disordered" evidence="6">
    <location>
        <begin position="1"/>
        <end position="54"/>
    </location>
</feature>
<comment type="caution">
    <text evidence="8">The sequence shown here is derived from an EMBL/GenBank/DDBJ whole genome shotgun (WGS) entry which is preliminary data.</text>
</comment>
<keyword evidence="3" id="KW-0238">DNA-binding</keyword>
<dbReference type="Gene3D" id="4.10.240.10">
    <property type="entry name" value="Zn(2)-C6 fungal-type DNA-binding domain"/>
    <property type="match status" value="1"/>
</dbReference>
<dbReference type="GO" id="GO:0008270">
    <property type="term" value="F:zinc ion binding"/>
    <property type="evidence" value="ECO:0007669"/>
    <property type="project" value="InterPro"/>
</dbReference>
<accession>A0A2B7XPD8</accession>
<dbReference type="PANTHER" id="PTHR37534">
    <property type="entry name" value="TRANSCRIPTIONAL ACTIVATOR PROTEIN UGA3"/>
    <property type="match status" value="1"/>
</dbReference>
<feature type="region of interest" description="Disordered" evidence="6">
    <location>
        <begin position="211"/>
        <end position="251"/>
    </location>
</feature>
<sequence length="709" mass="79495">MQLPNIAPKKNRAAASRTAASHGSSDEEQKSKMPMRMRLPPRSRTGLKCDEGHPKCDQCARLGHECDYSPRLSFRDDTARVVERMQEVSIAGSAVWDPTSPLLTASSPSAAGGNTLPPFASLTSDVEREMKAEISRPGTYHVVVNPDSFVELPEYAEGATDRLSPPNKDNIDKHNRKKEKRSLIKIPSPTETEDPNVVILPRFEEADAFQVARHPSPRTATRSSPTASKSGRRKSPETPRQRTDIVVPVSRSSPPYSIPELQEEDVRLLRHFRRVVWTHLVQTAPQYDTIAASTGYPDAFGTDIFEQEAATFRPLFHAVMAVSALSLSHQEQGQSIAALQHYQQTLPFLQTGMRSHQDLSSDGVFLTHFLLLVYEIAAAEPGGSNLWSHHLERLLRIIFMRREVFDKERYPFVIWWVCCIDLYALFSGAGTGEFVTAMLENDTIPPPNCHLYPLAANNSDIVSLIYPEERSTLPLLLRLNHDIFLLATRLGLLASRFRQEQQQQQPISPSLATSGGGVQVNPHELAHARQKQTSWAKELFAIQQSLRHLWESSNISVLEQQMERLPRRSKEQLQHASTLYHACLLYSYTSMWPSQRLGPHSAPGAEIEQRASSILRVGADIVINSGRFDLRFIVFPVFMAGVTSSSSQRQQFALDLIAGIERNGGVGRNVGTTRHVLNIVYQRRGEGYGDVDWMEIMREQGLQMVNFGL</sequence>
<feature type="compositionally biased region" description="Polar residues" evidence="6">
    <location>
        <begin position="218"/>
        <end position="229"/>
    </location>
</feature>
<keyword evidence="4" id="KW-0804">Transcription</keyword>
<dbReference type="GO" id="GO:0000976">
    <property type="term" value="F:transcription cis-regulatory region binding"/>
    <property type="evidence" value="ECO:0007669"/>
    <property type="project" value="TreeGrafter"/>
</dbReference>
<dbReference type="Proteomes" id="UP000224634">
    <property type="component" value="Unassembled WGS sequence"/>
</dbReference>
<evidence type="ECO:0000313" key="9">
    <source>
        <dbReference type="Proteomes" id="UP000224634"/>
    </source>
</evidence>
<dbReference type="InterPro" id="IPR001138">
    <property type="entry name" value="Zn2Cys6_DnaBD"/>
</dbReference>
<evidence type="ECO:0000256" key="3">
    <source>
        <dbReference type="ARBA" id="ARBA00023125"/>
    </source>
</evidence>
<evidence type="ECO:0000259" key="7">
    <source>
        <dbReference type="Pfam" id="PF00172"/>
    </source>
</evidence>
<dbReference type="GO" id="GO:0000981">
    <property type="term" value="F:DNA-binding transcription factor activity, RNA polymerase II-specific"/>
    <property type="evidence" value="ECO:0007669"/>
    <property type="project" value="InterPro"/>
</dbReference>
<dbReference type="Pfam" id="PF11951">
    <property type="entry name" value="Fungal_trans_2"/>
    <property type="match status" value="1"/>
</dbReference>
<dbReference type="EMBL" id="PDNA01000141">
    <property type="protein sequence ID" value="PGH10810.1"/>
    <property type="molecule type" value="Genomic_DNA"/>
</dbReference>
<proteinExistence type="predicted"/>
<dbReference type="SUPFAM" id="SSF57701">
    <property type="entry name" value="Zn2/Cys6 DNA-binding domain"/>
    <property type="match status" value="1"/>
</dbReference>
<comment type="subcellular location">
    <subcellularLocation>
        <location evidence="1">Nucleus</location>
    </subcellularLocation>
</comment>
<name>A0A2B7XPD8_POLH7</name>
<evidence type="ECO:0000256" key="6">
    <source>
        <dbReference type="SAM" id="MobiDB-lite"/>
    </source>
</evidence>
<dbReference type="AlphaFoldDB" id="A0A2B7XPD8"/>
<protein>
    <recommendedName>
        <fullName evidence="7">Zn(2)-C6 fungal-type domain-containing protein</fullName>
    </recommendedName>
</protein>
<feature type="domain" description="Zn(2)-C6 fungal-type" evidence="7">
    <location>
        <begin position="48"/>
        <end position="71"/>
    </location>
</feature>
<evidence type="ECO:0000256" key="2">
    <source>
        <dbReference type="ARBA" id="ARBA00023015"/>
    </source>
</evidence>
<dbReference type="OrthoDB" id="3598904at2759"/>
<evidence type="ECO:0000256" key="5">
    <source>
        <dbReference type="ARBA" id="ARBA00023242"/>
    </source>
</evidence>
<keyword evidence="9" id="KW-1185">Reference proteome</keyword>
<reference evidence="8 9" key="1">
    <citation type="submission" date="2017-10" db="EMBL/GenBank/DDBJ databases">
        <title>Comparative genomics in systemic dimorphic fungi from Ajellomycetaceae.</title>
        <authorList>
            <person name="Munoz J.F."/>
            <person name="Mcewen J.G."/>
            <person name="Clay O.K."/>
            <person name="Cuomo C.A."/>
        </authorList>
    </citation>
    <scope>NUCLEOTIDE SEQUENCE [LARGE SCALE GENOMIC DNA]</scope>
    <source>
        <strain evidence="8 9">UAMH7299</strain>
    </source>
</reference>
<dbReference type="CDD" id="cd00067">
    <property type="entry name" value="GAL4"/>
    <property type="match status" value="1"/>
</dbReference>
<evidence type="ECO:0000256" key="4">
    <source>
        <dbReference type="ARBA" id="ARBA00023163"/>
    </source>
</evidence>
<organism evidence="8 9">
    <name type="scientific">Polytolypa hystricis (strain UAMH7299)</name>
    <dbReference type="NCBI Taxonomy" id="1447883"/>
    <lineage>
        <taxon>Eukaryota</taxon>
        <taxon>Fungi</taxon>
        <taxon>Dikarya</taxon>
        <taxon>Ascomycota</taxon>
        <taxon>Pezizomycotina</taxon>
        <taxon>Eurotiomycetes</taxon>
        <taxon>Eurotiomycetidae</taxon>
        <taxon>Onygenales</taxon>
        <taxon>Onygenales incertae sedis</taxon>
        <taxon>Polytolypa</taxon>
    </lineage>
</organism>
<dbReference type="InterPro" id="IPR021858">
    <property type="entry name" value="Fun_TF"/>
</dbReference>
<keyword evidence="2" id="KW-0805">Transcription regulation</keyword>